<dbReference type="InterPro" id="IPR051453">
    <property type="entry name" value="MBL_Glyoxalase_II"/>
</dbReference>
<dbReference type="SUPFAM" id="SSF56281">
    <property type="entry name" value="Metallo-hydrolase/oxidoreductase"/>
    <property type="match status" value="1"/>
</dbReference>
<evidence type="ECO:0000256" key="1">
    <source>
        <dbReference type="ARBA" id="ARBA00001947"/>
    </source>
</evidence>
<evidence type="ECO:0000256" key="4">
    <source>
        <dbReference type="ARBA" id="ARBA00022833"/>
    </source>
</evidence>
<dbReference type="InterPro" id="IPR036866">
    <property type="entry name" value="RibonucZ/Hydroxyglut_hydro"/>
</dbReference>
<dbReference type="InterPro" id="IPR001279">
    <property type="entry name" value="Metallo-B-lactamas"/>
</dbReference>
<dbReference type="CDD" id="cd06262">
    <property type="entry name" value="metallo-hydrolase-like_MBL-fold"/>
    <property type="match status" value="1"/>
</dbReference>
<feature type="domain" description="Metallo-beta-lactamase" evidence="5">
    <location>
        <begin position="1"/>
        <end position="140"/>
    </location>
</feature>
<dbReference type="PANTHER" id="PTHR46233">
    <property type="entry name" value="HYDROXYACYLGLUTATHIONE HYDROLASE GLOC"/>
    <property type="match status" value="1"/>
</dbReference>
<proteinExistence type="predicted"/>
<gene>
    <name evidence="6" type="ORF">S06H3_48470</name>
</gene>
<feature type="non-terminal residue" evidence="6">
    <location>
        <position position="255"/>
    </location>
</feature>
<accession>X1PIG4</accession>
<sequence>YHDDHVHGIPHLVNHYGTEVWSISEIADVLENPGNYALMCLFNKKIPVARRLANGEVFNWRGFEFKVWHYPGQTEHHQLCMLKIDGKKVLFTGDSLFPGGADGKVLTCPLVFRNYHRYESHKECAEILVTLEPDLIAPGHGPVFKASKEELKTFESRTRKLLGFFDRLLPESEKWAGIDPFWVRFVPYQQSVRPGEKFHVEVRVRNYKDNVVNGKIDLELPRKWTSEPVAGFVELMPGKETGVPFDILVPVDWNG</sequence>
<keyword evidence="2" id="KW-0479">Metal-binding</keyword>
<dbReference type="AlphaFoldDB" id="X1PIG4"/>
<comment type="cofactor">
    <cofactor evidence="1">
        <name>Zn(2+)</name>
        <dbReference type="ChEBI" id="CHEBI:29105"/>
    </cofactor>
</comment>
<comment type="caution">
    <text evidence="6">The sequence shown here is derived from an EMBL/GenBank/DDBJ whole genome shotgun (WGS) entry which is preliminary data.</text>
</comment>
<dbReference type="Gene3D" id="2.60.40.10">
    <property type="entry name" value="Immunoglobulins"/>
    <property type="match status" value="1"/>
</dbReference>
<name>X1PIG4_9ZZZZ</name>
<dbReference type="InterPro" id="IPR013783">
    <property type="entry name" value="Ig-like_fold"/>
</dbReference>
<evidence type="ECO:0000256" key="2">
    <source>
        <dbReference type="ARBA" id="ARBA00022723"/>
    </source>
</evidence>
<feature type="non-terminal residue" evidence="6">
    <location>
        <position position="1"/>
    </location>
</feature>
<reference evidence="6" key="1">
    <citation type="journal article" date="2014" name="Front. Microbiol.">
        <title>High frequency of phylogenetically diverse reductive dehalogenase-homologous genes in deep subseafloor sedimentary metagenomes.</title>
        <authorList>
            <person name="Kawai M."/>
            <person name="Futagami T."/>
            <person name="Toyoda A."/>
            <person name="Takaki Y."/>
            <person name="Nishi S."/>
            <person name="Hori S."/>
            <person name="Arai W."/>
            <person name="Tsubouchi T."/>
            <person name="Morono Y."/>
            <person name="Uchiyama I."/>
            <person name="Ito T."/>
            <person name="Fujiyama A."/>
            <person name="Inagaki F."/>
            <person name="Takami H."/>
        </authorList>
    </citation>
    <scope>NUCLEOTIDE SEQUENCE</scope>
    <source>
        <strain evidence="6">Expedition CK06-06</strain>
    </source>
</reference>
<evidence type="ECO:0000259" key="5">
    <source>
        <dbReference type="SMART" id="SM00849"/>
    </source>
</evidence>
<protein>
    <recommendedName>
        <fullName evidence="5">Metallo-beta-lactamase domain-containing protein</fullName>
    </recommendedName>
</protein>
<evidence type="ECO:0000256" key="3">
    <source>
        <dbReference type="ARBA" id="ARBA00022801"/>
    </source>
</evidence>
<organism evidence="6">
    <name type="scientific">marine sediment metagenome</name>
    <dbReference type="NCBI Taxonomy" id="412755"/>
    <lineage>
        <taxon>unclassified sequences</taxon>
        <taxon>metagenomes</taxon>
        <taxon>ecological metagenomes</taxon>
    </lineage>
</organism>
<keyword evidence="3" id="KW-0378">Hydrolase</keyword>
<dbReference type="PANTHER" id="PTHR46233:SF3">
    <property type="entry name" value="HYDROXYACYLGLUTATHIONE HYDROLASE GLOC"/>
    <property type="match status" value="1"/>
</dbReference>
<dbReference type="Gene3D" id="3.60.15.10">
    <property type="entry name" value="Ribonuclease Z/Hydroxyacylglutathione hydrolase-like"/>
    <property type="match status" value="1"/>
</dbReference>
<dbReference type="Pfam" id="PF00753">
    <property type="entry name" value="Lactamase_B"/>
    <property type="match status" value="1"/>
</dbReference>
<dbReference type="SMART" id="SM00849">
    <property type="entry name" value="Lactamase_B"/>
    <property type="match status" value="1"/>
</dbReference>
<evidence type="ECO:0000313" key="6">
    <source>
        <dbReference type="EMBL" id="GAI42306.1"/>
    </source>
</evidence>
<keyword evidence="4" id="KW-0862">Zinc</keyword>
<dbReference type="GO" id="GO:0016787">
    <property type="term" value="F:hydrolase activity"/>
    <property type="evidence" value="ECO:0007669"/>
    <property type="project" value="UniProtKB-KW"/>
</dbReference>
<dbReference type="GO" id="GO:0046872">
    <property type="term" value="F:metal ion binding"/>
    <property type="evidence" value="ECO:0007669"/>
    <property type="project" value="UniProtKB-KW"/>
</dbReference>
<dbReference type="EMBL" id="BARV01030520">
    <property type="protein sequence ID" value="GAI42306.1"/>
    <property type="molecule type" value="Genomic_DNA"/>
</dbReference>